<dbReference type="InterPro" id="IPR000048">
    <property type="entry name" value="IQ_motif_EF-hand-BS"/>
</dbReference>
<organism evidence="1 2">
    <name type="scientific">Circaetus pectoralis</name>
    <name type="common">black-chested snake-eagle</name>
    <dbReference type="NCBI Taxonomy" id="321084"/>
    <lineage>
        <taxon>Eukaryota</taxon>
        <taxon>Metazoa</taxon>
        <taxon>Chordata</taxon>
        <taxon>Craniata</taxon>
        <taxon>Vertebrata</taxon>
        <taxon>Euteleostomi</taxon>
        <taxon>Archelosauria</taxon>
        <taxon>Archosauria</taxon>
        <taxon>Dinosauria</taxon>
        <taxon>Saurischia</taxon>
        <taxon>Theropoda</taxon>
        <taxon>Coelurosauria</taxon>
        <taxon>Aves</taxon>
        <taxon>Neognathae</taxon>
        <taxon>Neoaves</taxon>
        <taxon>Telluraves</taxon>
        <taxon>Accipitrimorphae</taxon>
        <taxon>Accipitriformes</taxon>
        <taxon>Accipitridae</taxon>
        <taxon>Accipitrinae</taxon>
        <taxon>Circaetus</taxon>
    </lineage>
</organism>
<dbReference type="InterPro" id="IPR039887">
    <property type="entry name" value="IQCF"/>
</dbReference>
<dbReference type="PROSITE" id="PS50096">
    <property type="entry name" value="IQ"/>
    <property type="match status" value="1"/>
</dbReference>
<name>A0A7L3ZX62_9AVES</name>
<dbReference type="PANTHER" id="PTHR21633">
    <property type="entry name" value="IQ MOTIF CONTAINING F"/>
    <property type="match status" value="1"/>
</dbReference>
<proteinExistence type="predicted"/>
<dbReference type="AlphaFoldDB" id="A0A7L3ZX62"/>
<keyword evidence="2" id="KW-1185">Reference proteome</keyword>
<reference evidence="1 2" key="1">
    <citation type="submission" date="2019-09" db="EMBL/GenBank/DDBJ databases">
        <title>Bird 10,000 Genomes (B10K) Project - Family phase.</title>
        <authorList>
            <person name="Zhang G."/>
        </authorList>
    </citation>
    <scope>NUCLEOTIDE SEQUENCE [LARGE SCALE GENOMIC DNA]</scope>
    <source>
        <strain evidence="1">B10K-DU-010-60</strain>
        <tissue evidence="1">Muscle</tissue>
    </source>
</reference>
<protein>
    <submittedName>
        <fullName evidence="1">IQCF1 protein</fullName>
    </submittedName>
</protein>
<dbReference type="Gene3D" id="1.20.5.190">
    <property type="match status" value="1"/>
</dbReference>
<evidence type="ECO:0000313" key="1">
    <source>
        <dbReference type="EMBL" id="NXW18136.1"/>
    </source>
</evidence>
<gene>
    <name evidence="1" type="primary">Iqcf1</name>
    <name evidence="1" type="ORF">CIRPEC_R14972</name>
</gene>
<feature type="non-terminal residue" evidence="1">
    <location>
        <position position="105"/>
    </location>
</feature>
<evidence type="ECO:0000313" key="2">
    <source>
        <dbReference type="Proteomes" id="UP000562238"/>
    </source>
</evidence>
<dbReference type="GO" id="GO:0005516">
    <property type="term" value="F:calmodulin binding"/>
    <property type="evidence" value="ECO:0007669"/>
    <property type="project" value="TreeGrafter"/>
</dbReference>
<dbReference type="Proteomes" id="UP000562238">
    <property type="component" value="Unassembled WGS sequence"/>
</dbReference>
<comment type="caution">
    <text evidence="1">The sequence shown here is derived from an EMBL/GenBank/DDBJ whole genome shotgun (WGS) entry which is preliminary data.</text>
</comment>
<sequence length="105" mass="12413">LVRRALEVAAHSACRIQAWWHRAVARQREERRLRALAAYVRQERASVLLQAHARTWQARDQYRRCREAARTIQARWRQRGTWRRGTRQRGGTEDGVDLSIEIVLG</sequence>
<accession>A0A7L3ZX62</accession>
<feature type="non-terminal residue" evidence="1">
    <location>
        <position position="1"/>
    </location>
</feature>
<dbReference type="EMBL" id="VZZV01000269">
    <property type="protein sequence ID" value="NXW18136.1"/>
    <property type="molecule type" value="Genomic_DNA"/>
</dbReference>
<dbReference type="PANTHER" id="PTHR21633:SF10">
    <property type="entry name" value="IQ MOTIF CONTAINING F4"/>
    <property type="match status" value="1"/>
</dbReference>
<dbReference type="Pfam" id="PF00612">
    <property type="entry name" value="IQ"/>
    <property type="match status" value="1"/>
</dbReference>